<dbReference type="PANTHER" id="PTHR33112">
    <property type="entry name" value="DOMAIN PROTEIN, PUTATIVE-RELATED"/>
    <property type="match status" value="1"/>
</dbReference>
<dbReference type="Proteomes" id="UP000193144">
    <property type="component" value="Unassembled WGS sequence"/>
</dbReference>
<dbReference type="PANTHER" id="PTHR33112:SF16">
    <property type="entry name" value="HETEROKARYON INCOMPATIBILITY DOMAIN-CONTAINING PROTEIN"/>
    <property type="match status" value="1"/>
</dbReference>
<proteinExistence type="predicted"/>
<protein>
    <recommendedName>
        <fullName evidence="1">Heterokaryon incompatibility domain-containing protein</fullName>
    </recommendedName>
</protein>
<name>A0A1Y1ZRU1_9PLEO</name>
<dbReference type="EMBL" id="MCFA01000050">
    <property type="protein sequence ID" value="ORY12525.1"/>
    <property type="molecule type" value="Genomic_DNA"/>
</dbReference>
<organism evidence="2 3">
    <name type="scientific">Clohesyomyces aquaticus</name>
    <dbReference type="NCBI Taxonomy" id="1231657"/>
    <lineage>
        <taxon>Eukaryota</taxon>
        <taxon>Fungi</taxon>
        <taxon>Dikarya</taxon>
        <taxon>Ascomycota</taxon>
        <taxon>Pezizomycotina</taxon>
        <taxon>Dothideomycetes</taxon>
        <taxon>Pleosporomycetidae</taxon>
        <taxon>Pleosporales</taxon>
        <taxon>Lindgomycetaceae</taxon>
        <taxon>Clohesyomyces</taxon>
    </lineage>
</organism>
<dbReference type="InterPro" id="IPR010730">
    <property type="entry name" value="HET"/>
</dbReference>
<evidence type="ECO:0000313" key="2">
    <source>
        <dbReference type="EMBL" id="ORY12525.1"/>
    </source>
</evidence>
<reference evidence="2 3" key="1">
    <citation type="submission" date="2016-07" db="EMBL/GenBank/DDBJ databases">
        <title>Pervasive Adenine N6-methylation of Active Genes in Fungi.</title>
        <authorList>
            <consortium name="DOE Joint Genome Institute"/>
            <person name="Mondo S.J."/>
            <person name="Dannebaum R.O."/>
            <person name="Kuo R.C."/>
            <person name="Labutti K."/>
            <person name="Haridas S."/>
            <person name="Kuo A."/>
            <person name="Salamov A."/>
            <person name="Ahrendt S.R."/>
            <person name="Lipzen A."/>
            <person name="Sullivan W."/>
            <person name="Andreopoulos W.B."/>
            <person name="Clum A."/>
            <person name="Lindquist E."/>
            <person name="Daum C."/>
            <person name="Ramamoorthy G.K."/>
            <person name="Gryganskyi A."/>
            <person name="Culley D."/>
            <person name="Magnuson J.K."/>
            <person name="James T.Y."/>
            <person name="O'Malley M.A."/>
            <person name="Stajich J.E."/>
            <person name="Spatafora J.W."/>
            <person name="Visel A."/>
            <person name="Grigoriev I.V."/>
        </authorList>
    </citation>
    <scope>NUCLEOTIDE SEQUENCE [LARGE SCALE GENOMIC DNA]</scope>
    <source>
        <strain evidence="2 3">CBS 115471</strain>
    </source>
</reference>
<dbReference type="STRING" id="1231657.A0A1Y1ZRU1"/>
<gene>
    <name evidence="2" type="ORF">BCR34DRAFT_563617</name>
</gene>
<comment type="caution">
    <text evidence="2">The sequence shown here is derived from an EMBL/GenBank/DDBJ whole genome shotgun (WGS) entry which is preliminary data.</text>
</comment>
<dbReference type="AlphaFoldDB" id="A0A1Y1ZRU1"/>
<accession>A0A1Y1ZRU1</accession>
<dbReference type="OrthoDB" id="2958217at2759"/>
<feature type="domain" description="Heterokaryon incompatibility" evidence="1">
    <location>
        <begin position="18"/>
        <end position="88"/>
    </location>
</feature>
<evidence type="ECO:0000313" key="3">
    <source>
        <dbReference type="Proteomes" id="UP000193144"/>
    </source>
</evidence>
<dbReference type="Pfam" id="PF06985">
    <property type="entry name" value="HET"/>
    <property type="match status" value="1"/>
</dbReference>
<evidence type="ECO:0000259" key="1">
    <source>
        <dbReference type="Pfam" id="PF06985"/>
    </source>
</evidence>
<sequence length="102" mass="11363">MENMEELCTAGPFSQPTHMEHVPKTIKDSMILTGILGQRYLWVDRSCIVQNDAKHKNSQIMAMTSIYAKSCYSIKTLPKALMKNGLSAGQMKEAYSTKSTSS</sequence>
<keyword evidence="3" id="KW-1185">Reference proteome</keyword>